<gene>
    <name evidence="2" type="ORF">MoryE10_13890</name>
</gene>
<dbReference type="KEGG" id="moz:MoryE10_13890"/>
<dbReference type="EMBL" id="AP019782">
    <property type="protein sequence ID" value="BBL70783.1"/>
    <property type="molecule type" value="Genomic_DNA"/>
</dbReference>
<dbReference type="InterPro" id="IPR025605">
    <property type="entry name" value="OST-HTH/LOTUS_dom"/>
</dbReference>
<dbReference type="AlphaFoldDB" id="A0A8D5AGV3"/>
<evidence type="ECO:0000259" key="1">
    <source>
        <dbReference type="Pfam" id="PF12872"/>
    </source>
</evidence>
<name>A0A8D5AGV3_9GAMM</name>
<organism evidence="2 3">
    <name type="scientific">Methylogaea oryzae</name>
    <dbReference type="NCBI Taxonomy" id="1295382"/>
    <lineage>
        <taxon>Bacteria</taxon>
        <taxon>Pseudomonadati</taxon>
        <taxon>Pseudomonadota</taxon>
        <taxon>Gammaproteobacteria</taxon>
        <taxon>Methylococcales</taxon>
        <taxon>Methylococcaceae</taxon>
        <taxon>Methylogaea</taxon>
    </lineage>
</organism>
<dbReference type="Pfam" id="PF12872">
    <property type="entry name" value="OST-HTH"/>
    <property type="match status" value="1"/>
</dbReference>
<accession>A0A8D5AGV3</accession>
<evidence type="ECO:0000313" key="2">
    <source>
        <dbReference type="EMBL" id="BBL70783.1"/>
    </source>
</evidence>
<dbReference type="Proteomes" id="UP000824988">
    <property type="component" value="Chromosome"/>
</dbReference>
<proteinExistence type="predicted"/>
<protein>
    <recommendedName>
        <fullName evidence="1">HTH OST-type domain-containing protein</fullName>
    </recommendedName>
</protein>
<sequence length="68" mass="7668">MKDTEGWTHLGQAGKFIKNQNPAITPKIYGLASLREVLVTSEAFDIREEGTTILYRSKVRYVEVLING</sequence>
<reference evidence="2" key="1">
    <citation type="submission" date="2019-06" db="EMBL/GenBank/DDBJ databases">
        <title>Complete genome sequence of Methylogaea oryzae strain JCM16910.</title>
        <authorList>
            <person name="Asakawa S."/>
        </authorList>
    </citation>
    <scope>NUCLEOTIDE SEQUENCE</scope>
    <source>
        <strain evidence="2">E10</strain>
    </source>
</reference>
<keyword evidence="3" id="KW-1185">Reference proteome</keyword>
<dbReference type="CDD" id="cd10146">
    <property type="entry name" value="LabA_like_C"/>
    <property type="match status" value="1"/>
</dbReference>
<evidence type="ECO:0000313" key="3">
    <source>
        <dbReference type="Proteomes" id="UP000824988"/>
    </source>
</evidence>
<dbReference type="RefSeq" id="WP_246598979.1">
    <property type="nucleotide sequence ID" value="NZ_AP019782.1"/>
</dbReference>
<feature type="domain" description="HTH OST-type" evidence="1">
    <location>
        <begin position="3"/>
        <end position="51"/>
    </location>
</feature>